<name>A0AA35SWL3_GEOBA</name>
<protein>
    <submittedName>
        <fullName evidence="1">Uncharacterized protein</fullName>
    </submittedName>
</protein>
<sequence>MTSEGVQVNNRVALSCVACDIPATRKVCGFIGHNASLACNKGFKKFPVQFGSSTDYSGYDRSTWTLRSCSMHRRHCGEISKRLQKLTLSGTLWKRSLHNEPSSSFSP</sequence>
<dbReference type="AlphaFoldDB" id="A0AA35SWL3"/>
<organism evidence="1 2">
    <name type="scientific">Geodia barretti</name>
    <name type="common">Barrett's horny sponge</name>
    <dbReference type="NCBI Taxonomy" id="519541"/>
    <lineage>
        <taxon>Eukaryota</taxon>
        <taxon>Metazoa</taxon>
        <taxon>Porifera</taxon>
        <taxon>Demospongiae</taxon>
        <taxon>Heteroscleromorpha</taxon>
        <taxon>Tetractinellida</taxon>
        <taxon>Astrophorina</taxon>
        <taxon>Geodiidae</taxon>
        <taxon>Geodia</taxon>
    </lineage>
</organism>
<evidence type="ECO:0000313" key="1">
    <source>
        <dbReference type="EMBL" id="CAI8036682.1"/>
    </source>
</evidence>
<dbReference type="PANTHER" id="PTHR46579">
    <property type="entry name" value="F5/8 TYPE C DOMAIN-CONTAINING PROTEIN-RELATED"/>
    <property type="match status" value="1"/>
</dbReference>
<dbReference type="EMBL" id="CASHTH010002887">
    <property type="protein sequence ID" value="CAI8036682.1"/>
    <property type="molecule type" value="Genomic_DNA"/>
</dbReference>
<gene>
    <name evidence="1" type="ORF">GBAR_LOCUS20531</name>
</gene>
<dbReference type="Proteomes" id="UP001174909">
    <property type="component" value="Unassembled WGS sequence"/>
</dbReference>
<evidence type="ECO:0000313" key="2">
    <source>
        <dbReference type="Proteomes" id="UP001174909"/>
    </source>
</evidence>
<accession>A0AA35SWL3</accession>
<proteinExistence type="predicted"/>
<dbReference type="PANTHER" id="PTHR46579:SF2">
    <property type="entry name" value="C2H2-TYPE DOMAIN-CONTAINING PROTEIN"/>
    <property type="match status" value="1"/>
</dbReference>
<comment type="caution">
    <text evidence="1">The sequence shown here is derived from an EMBL/GenBank/DDBJ whole genome shotgun (WGS) entry which is preliminary data.</text>
</comment>
<keyword evidence="2" id="KW-1185">Reference proteome</keyword>
<reference evidence="1" key="1">
    <citation type="submission" date="2023-03" db="EMBL/GenBank/DDBJ databases">
        <authorList>
            <person name="Steffen K."/>
            <person name="Cardenas P."/>
        </authorList>
    </citation>
    <scope>NUCLEOTIDE SEQUENCE</scope>
</reference>